<feature type="chain" id="PRO_5021346698" evidence="7">
    <location>
        <begin position="25"/>
        <end position="950"/>
    </location>
</feature>
<dbReference type="Gene3D" id="3.40.50.200">
    <property type="entry name" value="Peptidase S8/S53 domain"/>
    <property type="match status" value="1"/>
</dbReference>
<feature type="active site" description="Charge relay system" evidence="5">
    <location>
        <position position="89"/>
    </location>
</feature>
<dbReference type="PROSITE" id="PS51208">
    <property type="entry name" value="AUTOTRANSPORTER"/>
    <property type="match status" value="1"/>
</dbReference>
<feature type="signal peptide" evidence="7">
    <location>
        <begin position="1"/>
        <end position="24"/>
    </location>
</feature>
<keyword evidence="10" id="KW-1185">Reference proteome</keyword>
<name>A0A4Z1RGF9_9GAMM</name>
<gene>
    <name evidence="9" type="ORF">E4582_02720</name>
</gene>
<dbReference type="Gene3D" id="2.40.128.130">
    <property type="entry name" value="Autotransporter beta-domain"/>
    <property type="match status" value="1"/>
</dbReference>
<evidence type="ECO:0000256" key="1">
    <source>
        <dbReference type="ARBA" id="ARBA00022670"/>
    </source>
</evidence>
<evidence type="ECO:0000259" key="8">
    <source>
        <dbReference type="PROSITE" id="PS51208"/>
    </source>
</evidence>
<evidence type="ECO:0000256" key="2">
    <source>
        <dbReference type="ARBA" id="ARBA00022729"/>
    </source>
</evidence>
<evidence type="ECO:0000256" key="3">
    <source>
        <dbReference type="ARBA" id="ARBA00022801"/>
    </source>
</evidence>
<evidence type="ECO:0000313" key="9">
    <source>
        <dbReference type="EMBL" id="TKS55253.1"/>
    </source>
</evidence>
<proteinExistence type="inferred from homology"/>
<accession>A0A4Z1RGF9</accession>
<dbReference type="Proteomes" id="UP000298681">
    <property type="component" value="Unassembled WGS sequence"/>
</dbReference>
<dbReference type="InterPro" id="IPR000209">
    <property type="entry name" value="Peptidase_S8/S53_dom"/>
</dbReference>
<keyword evidence="3 5" id="KW-0378">Hydrolase</keyword>
<protein>
    <submittedName>
        <fullName evidence="9">Autotransporter domain-containing protein</fullName>
    </submittedName>
</protein>
<dbReference type="GO" id="GO:0016485">
    <property type="term" value="P:protein processing"/>
    <property type="evidence" value="ECO:0007669"/>
    <property type="project" value="TreeGrafter"/>
</dbReference>
<comment type="similarity">
    <text evidence="5">Belongs to the peptidase S8 family.</text>
</comment>
<dbReference type="AlphaFoldDB" id="A0A4Z1RGF9"/>
<dbReference type="Pfam" id="PF03797">
    <property type="entry name" value="Autotransporter"/>
    <property type="match status" value="1"/>
</dbReference>
<dbReference type="PROSITE" id="PS00136">
    <property type="entry name" value="SUBTILASE_ASP"/>
    <property type="match status" value="1"/>
</dbReference>
<dbReference type="InterPro" id="IPR013425">
    <property type="entry name" value="Autotrns_rpt"/>
</dbReference>
<feature type="compositionally biased region" description="Pro residues" evidence="6">
    <location>
        <begin position="33"/>
        <end position="51"/>
    </location>
</feature>
<dbReference type="InterPro" id="IPR023827">
    <property type="entry name" value="Peptidase_S8_Asp-AS"/>
</dbReference>
<feature type="domain" description="Autotransporter" evidence="8">
    <location>
        <begin position="678"/>
        <end position="949"/>
    </location>
</feature>
<dbReference type="SUPFAM" id="SSF52743">
    <property type="entry name" value="Subtilisin-like"/>
    <property type="match status" value="1"/>
</dbReference>
<dbReference type="CDD" id="cd04848">
    <property type="entry name" value="Peptidases_S8_Autotransporter_serine_protease_like"/>
    <property type="match status" value="1"/>
</dbReference>
<evidence type="ECO:0000256" key="5">
    <source>
        <dbReference type="PROSITE-ProRule" id="PRU01240"/>
    </source>
</evidence>
<dbReference type="Pfam" id="PF12951">
    <property type="entry name" value="PATR"/>
    <property type="match status" value="1"/>
</dbReference>
<evidence type="ECO:0000313" key="10">
    <source>
        <dbReference type="Proteomes" id="UP000298681"/>
    </source>
</evidence>
<dbReference type="InterPro" id="IPR034061">
    <property type="entry name" value="Peptidases_S8_Autotransporter"/>
</dbReference>
<evidence type="ECO:0000256" key="4">
    <source>
        <dbReference type="ARBA" id="ARBA00022825"/>
    </source>
</evidence>
<dbReference type="NCBIfam" id="TIGR02601">
    <property type="entry name" value="autotrns_rpt"/>
    <property type="match status" value="1"/>
</dbReference>
<dbReference type="Pfam" id="PF00082">
    <property type="entry name" value="Peptidase_S8"/>
    <property type="match status" value="1"/>
</dbReference>
<dbReference type="EMBL" id="SPUH01000001">
    <property type="protein sequence ID" value="TKS55253.1"/>
    <property type="molecule type" value="Genomic_DNA"/>
</dbReference>
<dbReference type="InterPro" id="IPR023828">
    <property type="entry name" value="Peptidase_S8_Ser-AS"/>
</dbReference>
<feature type="active site" description="Charge relay system" evidence="5">
    <location>
        <position position="325"/>
    </location>
</feature>
<dbReference type="GO" id="GO:0005886">
    <property type="term" value="C:plasma membrane"/>
    <property type="evidence" value="ECO:0007669"/>
    <property type="project" value="TreeGrafter"/>
</dbReference>
<keyword evidence="1 5" id="KW-0645">Protease</keyword>
<dbReference type="PROSITE" id="PS00138">
    <property type="entry name" value="SUBTILASE_SER"/>
    <property type="match status" value="1"/>
</dbReference>
<dbReference type="PRINTS" id="PR00723">
    <property type="entry name" value="SUBTILISIN"/>
</dbReference>
<dbReference type="GO" id="GO:0004252">
    <property type="term" value="F:serine-type endopeptidase activity"/>
    <property type="evidence" value="ECO:0007669"/>
    <property type="project" value="UniProtKB-UniRule"/>
</dbReference>
<evidence type="ECO:0000256" key="6">
    <source>
        <dbReference type="SAM" id="MobiDB-lite"/>
    </source>
</evidence>
<feature type="active site" description="Charge relay system" evidence="5">
    <location>
        <position position="125"/>
    </location>
</feature>
<dbReference type="PANTHER" id="PTHR42884">
    <property type="entry name" value="PROPROTEIN CONVERTASE SUBTILISIN/KEXIN-RELATED"/>
    <property type="match status" value="1"/>
</dbReference>
<dbReference type="SMART" id="SM00869">
    <property type="entry name" value="Autotransporter"/>
    <property type="match status" value="1"/>
</dbReference>
<dbReference type="PANTHER" id="PTHR42884:SF14">
    <property type="entry name" value="NEUROENDOCRINE CONVERTASE 1"/>
    <property type="match status" value="1"/>
</dbReference>
<dbReference type="InterPro" id="IPR036852">
    <property type="entry name" value="Peptidase_S8/S53_dom_sf"/>
</dbReference>
<keyword evidence="4 5" id="KW-0720">Serine protease</keyword>
<dbReference type="PROSITE" id="PS51892">
    <property type="entry name" value="SUBTILASE"/>
    <property type="match status" value="1"/>
</dbReference>
<evidence type="ECO:0000256" key="7">
    <source>
        <dbReference type="SAM" id="SignalP"/>
    </source>
</evidence>
<dbReference type="SUPFAM" id="SSF103515">
    <property type="entry name" value="Autotransporter"/>
    <property type="match status" value="1"/>
</dbReference>
<dbReference type="InterPro" id="IPR005546">
    <property type="entry name" value="Autotransporte_beta"/>
</dbReference>
<feature type="region of interest" description="Disordered" evidence="6">
    <location>
        <begin position="25"/>
        <end position="51"/>
    </location>
</feature>
<dbReference type="InterPro" id="IPR015500">
    <property type="entry name" value="Peptidase_S8_subtilisin-rel"/>
</dbReference>
<reference evidence="9 10" key="1">
    <citation type="submission" date="2019-01" db="EMBL/GenBank/DDBJ databases">
        <authorList>
            <person name="Zhang S."/>
        </authorList>
    </citation>
    <scope>NUCLEOTIDE SEQUENCE [LARGE SCALE GENOMIC DNA]</scope>
    <source>
        <strain evidence="9 10">1626</strain>
    </source>
</reference>
<comment type="caution">
    <text evidence="9">The sequence shown here is derived from an EMBL/GenBank/DDBJ whole genome shotgun (WGS) entry which is preliminary data.</text>
</comment>
<dbReference type="InterPro" id="IPR036709">
    <property type="entry name" value="Autotransporte_beta_dom_sf"/>
</dbReference>
<keyword evidence="2 7" id="KW-0732">Signal</keyword>
<organism evidence="9 10">
    <name type="scientific">Luteimonas yindakuii</name>
    <dbReference type="NCBI Taxonomy" id="2565782"/>
    <lineage>
        <taxon>Bacteria</taxon>
        <taxon>Pseudomonadati</taxon>
        <taxon>Pseudomonadota</taxon>
        <taxon>Gammaproteobacteria</taxon>
        <taxon>Lysobacterales</taxon>
        <taxon>Lysobacteraceae</taxon>
        <taxon>Luteimonas</taxon>
    </lineage>
</organism>
<dbReference type="PROSITE" id="PS51257">
    <property type="entry name" value="PROKAR_LIPOPROTEIN"/>
    <property type="match status" value="1"/>
</dbReference>
<sequence>MHAWRALRRSALAVAVVATLSACGGGGDTIRPEVPPPVSPPPATPPPAPPPTVVLPPRADLSRHLELTNAYPALEAGLTGEGIVVGVIDTGVNRNHPSLRGRVTDNLIYVNRNINDMSVDDKDGHGTAVAQAIAGTPFGAWPGGVAQGVSIVSARIINDEPPEDDGSGDGNPVSGALGLEPIHNALIDRGVRIMNNSWGGLYWNDLNATAPIAAEYRRFVTQNDGLVVFAAGNRTPDSSDSMELTDLAGLPSQAGANNSRPAADLERGWLAVVAVDTDNPSQLAKYSRTCAYARNYCLAAPGTVAVTGTNDAPDNPAYWKWTGTSFAAPLVSGAAALVWEAFPYFNNDLVRQTLLGTATDIGAAGVDDVFGYGLLDVGKAVKGPGRFDWGRVTVDFDGLESDWSNNISGNGGLTKRGDGRLVLTGDNTYRGDTRVEEGTLWVGGALRNSNVAITSGGTLGGGGRVDGSVDNQGTMALDAGNGFIVGGNYVQGPNARLSVTLGHGALQVQGNASLNGTVHVAGARQGYITRDREEILRVAGTRAGFFDGGVTYDANRVFFQGSVSYDFQSAWLNITRLDVLAAASAMGNMTPASLSAAERVEGAFRQIDGQLDAGGRGPIAEGFIRTAGNFQSLADANAARTALSSLSGELHALASSATFDHVDIGRRALSSQLTATLDRPQLAGSWQKRLGDGGEGGFATGQSAFDGWMLGQDFRLADGTVAGFAFGEMQADSRRADSSDRGQDRQVQAQMYAGKAFGNAHVLGQAGVGRFDRDLRRDLYTGAQWSGVHSNYAGDITTAAIEGGYRFDLGADARLTPYLGAEYTRVDSDGFRELGADGFGLRAEAWTSSRSQAIAGLRGAWDLARVSVHGYAEWQHTLSANGLDIDASFVGVDAWSALRGLQPGRSGGLFGIGIDAWAGRDARINLGYDQRFGPRGDDRMLSMRYVKGFW</sequence>